<keyword evidence="1" id="KW-0472">Membrane</keyword>
<feature type="transmembrane region" description="Helical" evidence="1">
    <location>
        <begin position="108"/>
        <end position="125"/>
    </location>
</feature>
<feature type="transmembrane region" description="Helical" evidence="1">
    <location>
        <begin position="82"/>
        <end position="101"/>
    </location>
</feature>
<dbReference type="SUPFAM" id="SSF48317">
    <property type="entry name" value="Acid phosphatase/Vanadium-dependent haloperoxidase"/>
    <property type="match status" value="1"/>
</dbReference>
<dbReference type="RefSeq" id="WP_186740313.1">
    <property type="nucleotide sequence ID" value="NZ_VFIA01000038.1"/>
</dbReference>
<gene>
    <name evidence="3" type="ORF">FH603_4686</name>
</gene>
<keyword evidence="1" id="KW-0812">Transmembrane</keyword>
<feature type="transmembrane region" description="Helical" evidence="1">
    <location>
        <begin position="41"/>
        <end position="62"/>
    </location>
</feature>
<name>A0ABR6WC58_9BACT</name>
<evidence type="ECO:0000256" key="1">
    <source>
        <dbReference type="SAM" id="Phobius"/>
    </source>
</evidence>
<accession>A0ABR6WC58</accession>
<keyword evidence="4" id="KW-1185">Reference proteome</keyword>
<evidence type="ECO:0000313" key="3">
    <source>
        <dbReference type="EMBL" id="MBC3794159.1"/>
    </source>
</evidence>
<feature type="domain" description="Phosphatidic acid phosphatase type 2/haloperoxidase" evidence="2">
    <location>
        <begin position="84"/>
        <end position="193"/>
    </location>
</feature>
<protein>
    <submittedName>
        <fullName evidence="3">Membrane-associated phospholipid phosphatase</fullName>
    </submittedName>
</protein>
<reference evidence="3 4" key="1">
    <citation type="submission" date="2019-06" db="EMBL/GenBank/DDBJ databases">
        <title>Spirosoma utsteinense sp. nov. isolated from Antarctic ice-free soils.</title>
        <authorList>
            <person name="Tahon G."/>
        </authorList>
    </citation>
    <scope>NUCLEOTIDE SEQUENCE [LARGE SCALE GENOMIC DNA]</scope>
    <source>
        <strain evidence="3 4">LMG 31447</strain>
    </source>
</reference>
<comment type="caution">
    <text evidence="3">The sequence shown here is derived from an EMBL/GenBank/DDBJ whole genome shotgun (WGS) entry which is preliminary data.</text>
</comment>
<dbReference type="Pfam" id="PF01569">
    <property type="entry name" value="PAP2"/>
    <property type="match status" value="1"/>
</dbReference>
<feature type="transmembrane region" description="Helical" evidence="1">
    <location>
        <begin position="175"/>
        <end position="196"/>
    </location>
</feature>
<dbReference type="Gene3D" id="1.20.144.10">
    <property type="entry name" value="Phosphatidic acid phosphatase type 2/haloperoxidase"/>
    <property type="match status" value="1"/>
</dbReference>
<dbReference type="Proteomes" id="UP000700732">
    <property type="component" value="Unassembled WGS sequence"/>
</dbReference>
<dbReference type="InterPro" id="IPR036938">
    <property type="entry name" value="PAP2/HPO_sf"/>
</dbReference>
<proteinExistence type="predicted"/>
<sequence>MKTVSPFIYRTAKALSVLGHPLLTISLFVLYITFQQLPTRNAIIISALLLGGVVIPISWYNYQKVKQSQYTNFDVSDQRQRAQFYPVLIGAISLMTGILFITHQPRPFCYGTACTLLLVVSSYGVNRYIKASLHTSLSFFLTWAVYSINQPLGLMMGVFAILIGASRLVLGRHTLLEILVGALIGLVSGTALYGAAVLT</sequence>
<dbReference type="InterPro" id="IPR000326">
    <property type="entry name" value="PAP2/HPO"/>
</dbReference>
<evidence type="ECO:0000259" key="2">
    <source>
        <dbReference type="SMART" id="SM00014"/>
    </source>
</evidence>
<dbReference type="SMART" id="SM00014">
    <property type="entry name" value="acidPPc"/>
    <property type="match status" value="1"/>
</dbReference>
<feature type="transmembrane region" description="Helical" evidence="1">
    <location>
        <begin position="137"/>
        <end position="163"/>
    </location>
</feature>
<evidence type="ECO:0000313" key="4">
    <source>
        <dbReference type="Proteomes" id="UP000700732"/>
    </source>
</evidence>
<feature type="transmembrane region" description="Helical" evidence="1">
    <location>
        <begin position="12"/>
        <end position="34"/>
    </location>
</feature>
<dbReference type="CDD" id="cd01610">
    <property type="entry name" value="PAP2_like"/>
    <property type="match status" value="1"/>
</dbReference>
<dbReference type="EMBL" id="VFIA01000038">
    <property type="protein sequence ID" value="MBC3794159.1"/>
    <property type="molecule type" value="Genomic_DNA"/>
</dbReference>
<keyword evidence="1" id="KW-1133">Transmembrane helix</keyword>
<organism evidence="3 4">
    <name type="scientific">Spirosoma utsteinense</name>
    <dbReference type="NCBI Taxonomy" id="2585773"/>
    <lineage>
        <taxon>Bacteria</taxon>
        <taxon>Pseudomonadati</taxon>
        <taxon>Bacteroidota</taxon>
        <taxon>Cytophagia</taxon>
        <taxon>Cytophagales</taxon>
        <taxon>Cytophagaceae</taxon>
        <taxon>Spirosoma</taxon>
    </lineage>
</organism>